<name>A0A0B7ISC1_9FLAO</name>
<evidence type="ECO:0008006" key="4">
    <source>
        <dbReference type="Google" id="ProtNLM"/>
    </source>
</evidence>
<feature type="compositionally biased region" description="Polar residues" evidence="1">
    <location>
        <begin position="29"/>
        <end position="38"/>
    </location>
</feature>
<accession>A0A0B7ISC1</accession>
<dbReference type="CDD" id="cd20740">
    <property type="entry name" value="PoNe_LXG_HINT-like"/>
    <property type="match status" value="1"/>
</dbReference>
<evidence type="ECO:0000313" key="2">
    <source>
        <dbReference type="EMBL" id="CEN52947.1"/>
    </source>
</evidence>
<feature type="region of interest" description="Disordered" evidence="1">
    <location>
        <begin position="1"/>
        <end position="38"/>
    </location>
</feature>
<dbReference type="AlphaFoldDB" id="A0A0B7ISC1"/>
<organism evidence="2 3">
    <name type="scientific">Capnocytophaga canimorsus</name>
    <dbReference type="NCBI Taxonomy" id="28188"/>
    <lineage>
        <taxon>Bacteria</taxon>
        <taxon>Pseudomonadati</taxon>
        <taxon>Bacteroidota</taxon>
        <taxon>Flavobacteriia</taxon>
        <taxon>Flavobacteriales</taxon>
        <taxon>Flavobacteriaceae</taxon>
        <taxon>Capnocytophaga</taxon>
    </lineage>
</organism>
<reference evidence="3" key="1">
    <citation type="submission" date="2015-01" db="EMBL/GenBank/DDBJ databases">
        <authorList>
            <person name="MANFREDI Pablo"/>
        </authorList>
    </citation>
    <scope>NUCLEOTIDE SEQUENCE [LARGE SCALE GENOMIC DNA]</scope>
    <source>
        <strain evidence="3">Cc11</strain>
    </source>
</reference>
<feature type="compositionally biased region" description="Basic and acidic residues" evidence="1">
    <location>
        <begin position="1"/>
        <end position="10"/>
    </location>
</feature>
<sequence length="158" mass="17440">MVHNGYKDAVDDVNSGKTPLEGYEGHKVGNNTRKSNYGEMNTDLKMESITEIDGKPASLTALHEKITDIDTPIKQGIDHIYQNATPPPKYVIVESKYGSSTLNPKTKDGPQMSDDWIKGNNRLDKIVGKEKALEIKEVLDNGEVDRVLSKINTNGNVT</sequence>
<dbReference type="EMBL" id="CDOK01000180">
    <property type="protein sequence ID" value="CEN52947.1"/>
    <property type="molecule type" value="Genomic_DNA"/>
</dbReference>
<protein>
    <recommendedName>
        <fullName evidence="4">Cytosolic protein</fullName>
    </recommendedName>
</protein>
<evidence type="ECO:0000313" key="3">
    <source>
        <dbReference type="Proteomes" id="UP000039370"/>
    </source>
</evidence>
<evidence type="ECO:0000256" key="1">
    <source>
        <dbReference type="SAM" id="MobiDB-lite"/>
    </source>
</evidence>
<dbReference type="Proteomes" id="UP000039370">
    <property type="component" value="Unassembled WGS sequence"/>
</dbReference>
<gene>
    <name evidence="2" type="ORF">CCAN11_360003</name>
</gene>
<proteinExistence type="predicted"/>